<feature type="transmembrane region" description="Helical" evidence="1">
    <location>
        <begin position="296"/>
        <end position="320"/>
    </location>
</feature>
<dbReference type="EC" id="2.3.-.-" evidence="3"/>
<feature type="transmembrane region" description="Helical" evidence="1">
    <location>
        <begin position="12"/>
        <end position="33"/>
    </location>
</feature>
<feature type="transmembrane region" description="Helical" evidence="1">
    <location>
        <begin position="53"/>
        <end position="80"/>
    </location>
</feature>
<feature type="domain" description="Acyltransferase 3" evidence="2">
    <location>
        <begin position="9"/>
        <end position="345"/>
    </location>
</feature>
<feature type="transmembrane region" description="Helical" evidence="1">
    <location>
        <begin position="151"/>
        <end position="171"/>
    </location>
</feature>
<proteinExistence type="predicted"/>
<feature type="transmembrane region" description="Helical" evidence="1">
    <location>
        <begin position="215"/>
        <end position="230"/>
    </location>
</feature>
<dbReference type="EMBL" id="CP137892">
    <property type="protein sequence ID" value="WPC06781.1"/>
    <property type="molecule type" value="Genomic_DNA"/>
</dbReference>
<protein>
    <submittedName>
        <fullName evidence="3">Acyltransferase</fullName>
        <ecNumber evidence="3">2.3.-.-</ecNumber>
    </submittedName>
</protein>
<evidence type="ECO:0000313" key="3">
    <source>
        <dbReference type="EMBL" id="WPC06781.1"/>
    </source>
</evidence>
<accession>A0ABZ0Q042</accession>
<evidence type="ECO:0000313" key="4">
    <source>
        <dbReference type="Proteomes" id="UP001305928"/>
    </source>
</evidence>
<dbReference type="RefSeq" id="WP_318645959.1">
    <property type="nucleotide sequence ID" value="NZ_CP137892.1"/>
</dbReference>
<dbReference type="InterPro" id="IPR050879">
    <property type="entry name" value="Acyltransferase_3"/>
</dbReference>
<feature type="transmembrane region" description="Helical" evidence="1">
    <location>
        <begin position="326"/>
        <end position="348"/>
    </location>
</feature>
<sequence>MTGRERIDFSDVLRGVAPWFVVASHWIGIFWWGPALVARITASPLLDEPAPWIASWFSLRYFNFGAFGVGLFFLISGLVIPLSVTANNPVAFVLARLLRILPTYIVGLSIGVFAVYCSSMYWALPFPVEWKSFIVNALLVANFFDIPSLDYVNWTLAIELKFYLLALLLIGTFRSGKFWPILLVCMVGLLFNLLANPAEGAGQVPVWVKAQAKDVMFFPFMFIGSVFYLIHSSKMSWRLGVIYSVLLVLLFCLTWRASAYAPNFYHITLNYCYALVVFAVLFCFRSHVRCNSLFGFLARISYPVYVIHPLCGYVFLRLALAQGWSYYAALLLALPMTLFASYVLHLLVEQPSISLGRLIGRRMRRKE</sequence>
<evidence type="ECO:0000256" key="1">
    <source>
        <dbReference type="SAM" id="Phobius"/>
    </source>
</evidence>
<keyword evidence="3" id="KW-0012">Acyltransferase</keyword>
<reference evidence="3 4" key="1">
    <citation type="submission" date="2023-11" db="EMBL/GenBank/DDBJ databases">
        <title>Complete genome of Pseudomonas benzenivorans BA3361.</title>
        <authorList>
            <person name="Shin S.Y."/>
            <person name="Song J."/>
            <person name="Kang H."/>
        </authorList>
    </citation>
    <scope>NUCLEOTIDE SEQUENCE [LARGE SCALE GENOMIC DNA]</scope>
    <source>
        <strain evidence="3 4">HNIBRBA3361</strain>
    </source>
</reference>
<dbReference type="Proteomes" id="UP001305928">
    <property type="component" value="Chromosome"/>
</dbReference>
<organism evidence="3 4">
    <name type="scientific">Pseudomonas benzenivorans</name>
    <dbReference type="NCBI Taxonomy" id="556533"/>
    <lineage>
        <taxon>Bacteria</taxon>
        <taxon>Pseudomonadati</taxon>
        <taxon>Pseudomonadota</taxon>
        <taxon>Gammaproteobacteria</taxon>
        <taxon>Pseudomonadales</taxon>
        <taxon>Pseudomonadaceae</taxon>
        <taxon>Pseudomonas</taxon>
    </lineage>
</organism>
<keyword evidence="1" id="KW-0472">Membrane</keyword>
<dbReference type="PANTHER" id="PTHR23028:SF53">
    <property type="entry name" value="ACYL_TRANSF_3 DOMAIN-CONTAINING PROTEIN"/>
    <property type="match status" value="1"/>
</dbReference>
<gene>
    <name evidence="3" type="ORF">SBP02_08555</name>
</gene>
<feature type="transmembrane region" description="Helical" evidence="1">
    <location>
        <begin position="178"/>
        <end position="195"/>
    </location>
</feature>
<dbReference type="PANTHER" id="PTHR23028">
    <property type="entry name" value="ACETYLTRANSFERASE"/>
    <property type="match status" value="1"/>
</dbReference>
<feature type="transmembrane region" description="Helical" evidence="1">
    <location>
        <begin position="237"/>
        <end position="258"/>
    </location>
</feature>
<keyword evidence="1" id="KW-0812">Transmembrane</keyword>
<feature type="transmembrane region" description="Helical" evidence="1">
    <location>
        <begin position="101"/>
        <end position="124"/>
    </location>
</feature>
<name>A0ABZ0Q042_9PSED</name>
<keyword evidence="1" id="KW-1133">Transmembrane helix</keyword>
<keyword evidence="3" id="KW-0808">Transferase</keyword>
<dbReference type="GO" id="GO:0016746">
    <property type="term" value="F:acyltransferase activity"/>
    <property type="evidence" value="ECO:0007669"/>
    <property type="project" value="UniProtKB-KW"/>
</dbReference>
<evidence type="ECO:0000259" key="2">
    <source>
        <dbReference type="Pfam" id="PF01757"/>
    </source>
</evidence>
<keyword evidence="4" id="KW-1185">Reference proteome</keyword>
<dbReference type="InterPro" id="IPR002656">
    <property type="entry name" value="Acyl_transf_3_dom"/>
</dbReference>
<feature type="transmembrane region" description="Helical" evidence="1">
    <location>
        <begin position="264"/>
        <end position="284"/>
    </location>
</feature>
<dbReference type="Pfam" id="PF01757">
    <property type="entry name" value="Acyl_transf_3"/>
    <property type="match status" value="1"/>
</dbReference>